<keyword evidence="1" id="KW-0812">Transmembrane</keyword>
<protein>
    <recommendedName>
        <fullName evidence="4">Prepilin-type N-terminal cleavage/methylation domain-containing protein</fullName>
    </recommendedName>
</protein>
<reference evidence="2 3" key="1">
    <citation type="submission" date="2018-05" db="EMBL/GenBank/DDBJ databases">
        <title>A metagenomic window into the 2 km-deep terrestrial subsurface aquifer revealed taxonomically and functionally diverse microbial community comprising novel uncultured bacterial lineages.</title>
        <authorList>
            <person name="Kadnikov V.V."/>
            <person name="Mardanov A.V."/>
            <person name="Beletsky A.V."/>
            <person name="Banks D."/>
            <person name="Pimenov N.V."/>
            <person name="Frank Y.A."/>
            <person name="Karnachuk O.V."/>
            <person name="Ravin N.V."/>
        </authorList>
    </citation>
    <scope>NUCLEOTIDE SEQUENCE [LARGE SCALE GENOMIC DNA]</scope>
    <source>
        <strain evidence="2">BY5</strain>
    </source>
</reference>
<dbReference type="EMBL" id="QOQW01000027">
    <property type="protein sequence ID" value="RCK78118.1"/>
    <property type="molecule type" value="Genomic_DNA"/>
</dbReference>
<gene>
    <name evidence="2" type="ORF">OZSIB_1767</name>
</gene>
<dbReference type="Pfam" id="PF07963">
    <property type="entry name" value="N_methyl"/>
    <property type="match status" value="1"/>
</dbReference>
<dbReference type="AlphaFoldDB" id="A0A367ZJA1"/>
<sequence length="157" mass="17702">MMRRRGFSLIEILIACFLLAVVLLTLLWMNRHSHLSSMDAYYEGIAMSVAREPLEIFRGMGYAWLDLYRQGKADLTGSPLLKACPPGEWFDLAEAEPGLYPAEACDLKRRITVAPADAEGIKGFAITVEIAPSRQTRVDTWLSRDFVTLKSYVTEKK</sequence>
<evidence type="ECO:0000313" key="3">
    <source>
        <dbReference type="Proteomes" id="UP000252355"/>
    </source>
</evidence>
<proteinExistence type="predicted"/>
<dbReference type="Proteomes" id="UP000252355">
    <property type="component" value="Unassembled WGS sequence"/>
</dbReference>
<evidence type="ECO:0008006" key="4">
    <source>
        <dbReference type="Google" id="ProtNLM"/>
    </source>
</evidence>
<accession>A0A367ZJA1</accession>
<dbReference type="InterPro" id="IPR012902">
    <property type="entry name" value="N_methyl_site"/>
</dbReference>
<feature type="transmembrane region" description="Helical" evidence="1">
    <location>
        <begin position="7"/>
        <end position="29"/>
    </location>
</feature>
<organism evidence="2 3">
    <name type="scientific">Candidatus Ozemobacter sibiricus</name>
    <dbReference type="NCBI Taxonomy" id="2268124"/>
    <lineage>
        <taxon>Bacteria</taxon>
        <taxon>Candidatus Ozemobacteria</taxon>
        <taxon>Candidatus Ozemobacterales</taxon>
        <taxon>Candidatus Ozemobacteraceae</taxon>
        <taxon>Candidatus Ozemobacter</taxon>
    </lineage>
</organism>
<evidence type="ECO:0000313" key="2">
    <source>
        <dbReference type="EMBL" id="RCK78118.1"/>
    </source>
</evidence>
<dbReference type="NCBIfam" id="TIGR02532">
    <property type="entry name" value="IV_pilin_GFxxxE"/>
    <property type="match status" value="1"/>
</dbReference>
<comment type="caution">
    <text evidence="2">The sequence shown here is derived from an EMBL/GenBank/DDBJ whole genome shotgun (WGS) entry which is preliminary data.</text>
</comment>
<keyword evidence="1" id="KW-1133">Transmembrane helix</keyword>
<name>A0A367ZJA1_9BACT</name>
<keyword evidence="1" id="KW-0472">Membrane</keyword>
<evidence type="ECO:0000256" key="1">
    <source>
        <dbReference type="SAM" id="Phobius"/>
    </source>
</evidence>